<comment type="caution">
    <text evidence="4">The sequence shown here is derived from an EMBL/GenBank/DDBJ whole genome shotgun (WGS) entry which is preliminary data.</text>
</comment>
<dbReference type="InterPro" id="IPR011048">
    <property type="entry name" value="Haem_d1_sf"/>
</dbReference>
<feature type="compositionally biased region" description="Polar residues" evidence="3">
    <location>
        <begin position="620"/>
        <end position="636"/>
    </location>
</feature>
<dbReference type="SUPFAM" id="SSF51004">
    <property type="entry name" value="C-terminal (heme d1) domain of cytochrome cd1-nitrite reductase"/>
    <property type="match status" value="1"/>
</dbReference>
<dbReference type="PANTHER" id="PTHR38340">
    <property type="entry name" value="S-LAYER PROTEIN"/>
    <property type="match status" value="1"/>
</dbReference>
<proteinExistence type="predicted"/>
<evidence type="ECO:0000313" key="5">
    <source>
        <dbReference type="Proteomes" id="UP000297741"/>
    </source>
</evidence>
<gene>
    <name evidence="4" type="ORF">EEB11_04955</name>
</gene>
<dbReference type="Pfam" id="PF00353">
    <property type="entry name" value="HemolysinCabind"/>
    <property type="match status" value="5"/>
</dbReference>
<sequence length="891" mass="90400">MPAGRVKNPPATSSSFPKLQCNRPDLAGFAPCMLRAASGRCPTGVTGRGWRMLRMVDRFSSGNASVDLGITELSVVDGPEGLRLFAYSGANGGLSTYGIGTDGHLTPVTIKTMTTGHGLLAETDMTVAHLGTSTAILLGLATGGELVGWVANLSGGIGRPLALTLPDGFTGRMVIADQPDSAAPLYVLAPDSGRIAVYDPGTAVMTELSVTGAIPTGTHGLVQITGPGQPLLLAIDAARNSLTALRHDTATNSLTPTASLAASDGLAVAALSDLDVVTLAGQTFVIAAAAGTSSLTVIRVSDQGQLTITDHLLDSRDTRFAAVSAVDTVTVNGQVFVATGGGDDGVTLFRLLPDGTLQTLATLENSLAGGLANVTAVKIIHSGERLFIVVGGETETGLAVLEWPLGAIGAVITGAGIGATLTGTGGADIITSGAPDQVLSGGSGDDVLIADTSGTRLTGGAGRDAFVLRETATLTTITDFQRGADTLDLTGWPMLRDTGQLTITLRSDGITLSFNCRTVTVHASDSHPLTLAEVFPAGLGPARIPVATLTASSDGGSAHGEGDGALSPADPDEPGDTGGDASIPPPTPLPATRLIGSSTIDPATGPTEITRLPDWATDPGWQNLSTTPLTQTGTSGDDTLIGASGADSLNGGAGNDLIYTGFGNDTVFGLAGDDFIFAAGGNNELWGGLGNDVIRARDGDDLIGGGAGHDLLDGGNGQNTIWGGSGNDTIFGGDHSDTIGGGPGNDLIFGYDGDDDLFGASNHDTIHGGAGNDTIWGGPGNDVISGGPGDDLIAAGAGTDHVWGNEGADTFLFYRYYNDTFVHDFSLAEGDQIQLTQWMFRGTFPSGDHIAQQYGRVTADGIVLDFGVSDTIIHLLGVYDLQALADHITVI</sequence>
<keyword evidence="2" id="KW-0964">Secreted</keyword>
<dbReference type="Gene3D" id="2.150.10.10">
    <property type="entry name" value="Serralysin-like metalloprotease, C-terminal"/>
    <property type="match status" value="4"/>
</dbReference>
<dbReference type="InterPro" id="IPR018511">
    <property type="entry name" value="Hemolysin-typ_Ca-bd_CS"/>
</dbReference>
<organism evidence="4 5">
    <name type="scientific">Pseudotabrizicola sediminis</name>
    <dbReference type="NCBI Taxonomy" id="2486418"/>
    <lineage>
        <taxon>Bacteria</taxon>
        <taxon>Pseudomonadati</taxon>
        <taxon>Pseudomonadota</taxon>
        <taxon>Alphaproteobacteria</taxon>
        <taxon>Rhodobacterales</taxon>
        <taxon>Paracoccaceae</taxon>
        <taxon>Pseudotabrizicola</taxon>
    </lineage>
</organism>
<protein>
    <submittedName>
        <fullName evidence="4">Calcium-binding protein</fullName>
    </submittedName>
</protein>
<evidence type="ECO:0000256" key="1">
    <source>
        <dbReference type="ARBA" id="ARBA00004613"/>
    </source>
</evidence>
<dbReference type="Proteomes" id="UP000297741">
    <property type="component" value="Unassembled WGS sequence"/>
</dbReference>
<comment type="subcellular location">
    <subcellularLocation>
        <location evidence="1">Secreted</location>
    </subcellularLocation>
</comment>
<feature type="region of interest" description="Disordered" evidence="3">
    <location>
        <begin position="550"/>
        <end position="636"/>
    </location>
</feature>
<evidence type="ECO:0000256" key="2">
    <source>
        <dbReference type="ARBA" id="ARBA00022525"/>
    </source>
</evidence>
<dbReference type="PROSITE" id="PS00330">
    <property type="entry name" value="HEMOLYSIN_CALCIUM"/>
    <property type="match status" value="2"/>
</dbReference>
<dbReference type="EMBL" id="RPEM01000003">
    <property type="protein sequence ID" value="TGD44065.1"/>
    <property type="molecule type" value="Genomic_DNA"/>
</dbReference>
<dbReference type="PRINTS" id="PR00313">
    <property type="entry name" value="CABNDNGRPT"/>
</dbReference>
<dbReference type="InterPro" id="IPR050557">
    <property type="entry name" value="RTX_toxin/Mannuronan_C5-epim"/>
</dbReference>
<dbReference type="PANTHER" id="PTHR38340:SF1">
    <property type="entry name" value="S-LAYER PROTEIN"/>
    <property type="match status" value="1"/>
</dbReference>
<dbReference type="SUPFAM" id="SSF51120">
    <property type="entry name" value="beta-Roll"/>
    <property type="match status" value="3"/>
</dbReference>
<accession>A0ABY2KN56</accession>
<dbReference type="InterPro" id="IPR011049">
    <property type="entry name" value="Serralysin-like_metalloprot_C"/>
</dbReference>
<dbReference type="InterPro" id="IPR001343">
    <property type="entry name" value="Hemolysn_Ca-bd"/>
</dbReference>
<reference evidence="4 5" key="1">
    <citation type="submission" date="2018-11" db="EMBL/GenBank/DDBJ databases">
        <title>Tabrizicola sp. isolated from sediment of alpine lake.</title>
        <authorList>
            <person name="Liu Z."/>
        </authorList>
    </citation>
    <scope>NUCLEOTIDE SEQUENCE [LARGE SCALE GENOMIC DNA]</scope>
    <source>
        <strain evidence="4 5">DRYC-M-16</strain>
    </source>
</reference>
<name>A0ABY2KN56_9RHOB</name>
<evidence type="ECO:0000256" key="3">
    <source>
        <dbReference type="SAM" id="MobiDB-lite"/>
    </source>
</evidence>
<keyword evidence="5" id="KW-1185">Reference proteome</keyword>
<evidence type="ECO:0000313" key="4">
    <source>
        <dbReference type="EMBL" id="TGD44065.1"/>
    </source>
</evidence>